<evidence type="ECO:0000256" key="1">
    <source>
        <dbReference type="SAM" id="SignalP"/>
    </source>
</evidence>
<reference evidence="2 3" key="1">
    <citation type="submission" date="2015-01" db="EMBL/GenBank/DDBJ databases">
        <title>Draft genome sequence of Pedobacter sp. NL19 isolated from sludge of an effluent treatment pond in an abandoned uranium mine.</title>
        <authorList>
            <person name="Santos T."/>
            <person name="Caetano T."/>
            <person name="Covas C."/>
            <person name="Cruz A."/>
            <person name="Mendo S."/>
        </authorList>
    </citation>
    <scope>NUCLEOTIDE SEQUENCE [LARGE SCALE GENOMIC DNA]</scope>
    <source>
        <strain evidence="2 3">NL19</strain>
    </source>
</reference>
<evidence type="ECO:0000313" key="2">
    <source>
        <dbReference type="EMBL" id="KIO77623.1"/>
    </source>
</evidence>
<accession>A0A0D0F7J3</accession>
<comment type="caution">
    <text evidence="2">The sequence shown here is derived from an EMBL/GenBank/DDBJ whole genome shotgun (WGS) entry which is preliminary data.</text>
</comment>
<dbReference type="OrthoDB" id="770158at2"/>
<dbReference type="AlphaFoldDB" id="A0A0D0F7J3"/>
<proteinExistence type="predicted"/>
<dbReference type="RefSeq" id="WP_041880564.1">
    <property type="nucleotide sequence ID" value="NZ_CP157278.1"/>
</dbReference>
<dbReference type="EMBL" id="JXRA01000031">
    <property type="protein sequence ID" value="KIO77623.1"/>
    <property type="molecule type" value="Genomic_DNA"/>
</dbReference>
<feature type="chain" id="PRO_5002226743" description="Lipoprotein" evidence="1">
    <location>
        <begin position="21"/>
        <end position="111"/>
    </location>
</feature>
<organism evidence="2 3">
    <name type="scientific">Pedobacter lusitanus</name>
    <dbReference type="NCBI Taxonomy" id="1503925"/>
    <lineage>
        <taxon>Bacteria</taxon>
        <taxon>Pseudomonadati</taxon>
        <taxon>Bacteroidota</taxon>
        <taxon>Sphingobacteriia</taxon>
        <taxon>Sphingobacteriales</taxon>
        <taxon>Sphingobacteriaceae</taxon>
        <taxon>Pedobacter</taxon>
    </lineage>
</organism>
<evidence type="ECO:0008006" key="4">
    <source>
        <dbReference type="Google" id="ProtNLM"/>
    </source>
</evidence>
<evidence type="ECO:0000313" key="3">
    <source>
        <dbReference type="Proteomes" id="UP000032049"/>
    </source>
</evidence>
<keyword evidence="1" id="KW-0732">Signal</keyword>
<feature type="signal peptide" evidence="1">
    <location>
        <begin position="1"/>
        <end position="20"/>
    </location>
</feature>
<dbReference type="Proteomes" id="UP000032049">
    <property type="component" value="Unassembled WGS sequence"/>
</dbReference>
<dbReference type="PROSITE" id="PS51257">
    <property type="entry name" value="PROKAR_LIPOPROTEIN"/>
    <property type="match status" value="1"/>
</dbReference>
<sequence length="111" mass="12712">MIKLLPLLLVCILFSSCVKTTDGPYSDYNFEVSCDNCIITIKSGFDLQNYRVSGFRSIPYNHTLPLITVSLWTDNNADYTRVRFVGSGYDRILFNDDLYYNDPAVIVDLHL</sequence>
<protein>
    <recommendedName>
        <fullName evidence="4">Lipoprotein</fullName>
    </recommendedName>
</protein>
<gene>
    <name evidence="2" type="ORF">TH53_08225</name>
</gene>
<name>A0A0D0F7J3_9SPHI</name>
<keyword evidence="3" id="KW-1185">Reference proteome</keyword>